<dbReference type="EMBL" id="CAJHCQ010000010">
    <property type="protein sequence ID" value="CAD6543033.1"/>
    <property type="molecule type" value="Genomic_DNA"/>
</dbReference>
<name>A0ABM8NTP5_9BURK</name>
<gene>
    <name evidence="1" type="ORF">LMG27952_03977</name>
</gene>
<accession>A0ABM8NTP5</accession>
<comment type="caution">
    <text evidence="1">The sequence shown here is derived from an EMBL/GenBank/DDBJ whole genome shotgun (WGS) entry which is preliminary data.</text>
</comment>
<evidence type="ECO:0008006" key="3">
    <source>
        <dbReference type="Google" id="ProtNLM"/>
    </source>
</evidence>
<reference evidence="1 2" key="1">
    <citation type="submission" date="2020-10" db="EMBL/GenBank/DDBJ databases">
        <authorList>
            <person name="Peeters C."/>
        </authorList>
    </citation>
    <scope>NUCLEOTIDE SEQUENCE [LARGE SCALE GENOMIC DNA]</scope>
    <source>
        <strain evidence="1 2">LMG 27952</strain>
    </source>
</reference>
<dbReference type="Proteomes" id="UP000656319">
    <property type="component" value="Unassembled WGS sequence"/>
</dbReference>
<dbReference type="RefSeq" id="WP_201697611.1">
    <property type="nucleotide sequence ID" value="NZ_CAJHCQ010000010.1"/>
</dbReference>
<keyword evidence="2" id="KW-1185">Reference proteome</keyword>
<evidence type="ECO:0000313" key="1">
    <source>
        <dbReference type="EMBL" id="CAD6543033.1"/>
    </source>
</evidence>
<evidence type="ECO:0000313" key="2">
    <source>
        <dbReference type="Proteomes" id="UP000656319"/>
    </source>
</evidence>
<proteinExistence type="predicted"/>
<organism evidence="1 2">
    <name type="scientific">Paraburkholderia hiiakae</name>
    <dbReference type="NCBI Taxonomy" id="1081782"/>
    <lineage>
        <taxon>Bacteria</taxon>
        <taxon>Pseudomonadati</taxon>
        <taxon>Pseudomonadota</taxon>
        <taxon>Betaproteobacteria</taxon>
        <taxon>Burkholderiales</taxon>
        <taxon>Burkholderiaceae</taxon>
        <taxon>Paraburkholderia</taxon>
    </lineage>
</organism>
<protein>
    <recommendedName>
        <fullName evidence="3">Phage baseplate protein</fullName>
    </recommendedName>
</protein>
<sequence>MDLDTLMSTWEAALAQPAATRTATLVAVLREGADDPLALDVGTREHDALRLAARVAGAALDAETICAQCGERMEICVPLAALQFVPTGIAEVRDGAWQIGLRVPDTRDVLAALDFPAGEASEAALFSRCVTSARYNGEARAATDLPAALRAQCEARLDALAPLANLTLDLVCPACGAADAVPLDAGAFVFERMRHWVEDQLDDIARLCRAYGWREADVLAMSAWRRSFYLARAEGT</sequence>